<protein>
    <submittedName>
        <fullName evidence="1">ATP-binding protein</fullName>
    </submittedName>
</protein>
<reference evidence="1 2" key="1">
    <citation type="submission" date="2016-02" db="EMBL/GenBank/DDBJ databases">
        <title>Draft genome sequence of Acidibacillus ferrooxidans SLC66.</title>
        <authorList>
            <person name="Oliveira G."/>
            <person name="Nancucheo I."/>
            <person name="Dall'Agnol H."/>
            <person name="Johnson B."/>
            <person name="Oliveira R."/>
            <person name="Nunes G.L."/>
            <person name="Tzotzos G."/>
            <person name="Orellana S.C."/>
            <person name="Salim A.C."/>
            <person name="Araujo F.M."/>
        </authorList>
    </citation>
    <scope>NUCLEOTIDE SEQUENCE [LARGE SCALE GENOMIC DNA]</scope>
    <source>
        <strain evidence="1 2">SLC66</strain>
    </source>
</reference>
<dbReference type="Pfam" id="PF13671">
    <property type="entry name" value="AAA_33"/>
    <property type="match status" value="1"/>
</dbReference>
<keyword evidence="1" id="KW-0067">ATP-binding</keyword>
<dbReference type="RefSeq" id="WP_067567434.1">
    <property type="nucleotide sequence ID" value="NZ_LSUQ01000086.1"/>
</dbReference>
<dbReference type="GO" id="GO:0005524">
    <property type="term" value="F:ATP binding"/>
    <property type="evidence" value="ECO:0007669"/>
    <property type="project" value="UniProtKB-KW"/>
</dbReference>
<sequence length="173" mass="19448">MFFLQMSGFPGSGKSTLSGLLAKSTKAIVIDHDVVKTALLESIENDLNPKRVGGISYDIEWSLVDFYLSQGHDVIHDSPCLYDEMINRGTALTEKHGAKYKYVECFLDDVNEINDRLKNRIRMPSQIDEVTSEEGFKKTINNSKKPSGVKCIRVDTSQPISDYIHEVIAYLAE</sequence>
<dbReference type="EMBL" id="LSUQ01000086">
    <property type="protein sequence ID" value="OAG87903.1"/>
    <property type="molecule type" value="Genomic_DNA"/>
</dbReference>
<dbReference type="Gene3D" id="3.40.50.300">
    <property type="entry name" value="P-loop containing nucleotide triphosphate hydrolases"/>
    <property type="match status" value="1"/>
</dbReference>
<evidence type="ECO:0000313" key="1">
    <source>
        <dbReference type="EMBL" id="OAG87903.1"/>
    </source>
</evidence>
<gene>
    <name evidence="1" type="ORF">AYW79_14595</name>
</gene>
<accession>A0A853K8K5</accession>
<keyword evidence="1" id="KW-0547">Nucleotide-binding</keyword>
<dbReference type="AlphaFoldDB" id="A0A853K8K5"/>
<proteinExistence type="predicted"/>
<dbReference type="PANTHER" id="PTHR37807:SF3">
    <property type="entry name" value="OS07G0160300 PROTEIN"/>
    <property type="match status" value="1"/>
</dbReference>
<dbReference type="SUPFAM" id="SSF52540">
    <property type="entry name" value="P-loop containing nucleoside triphosphate hydrolases"/>
    <property type="match status" value="1"/>
</dbReference>
<evidence type="ECO:0000313" key="2">
    <source>
        <dbReference type="Proteomes" id="UP000077421"/>
    </source>
</evidence>
<organism evidence="1 2">
    <name type="scientific">Ferroacidibacillus organovorans</name>
    <dbReference type="NCBI Taxonomy" id="1765683"/>
    <lineage>
        <taxon>Bacteria</taxon>
        <taxon>Bacillati</taxon>
        <taxon>Bacillota</taxon>
        <taxon>Bacilli</taxon>
        <taxon>Bacillales</taxon>
        <taxon>Alicyclobacillaceae</taxon>
        <taxon>Ferroacidibacillus</taxon>
    </lineage>
</organism>
<dbReference type="OrthoDB" id="3819922at2"/>
<dbReference type="InterPro" id="IPR027417">
    <property type="entry name" value="P-loop_NTPase"/>
</dbReference>
<dbReference type="Proteomes" id="UP000077421">
    <property type="component" value="Unassembled WGS sequence"/>
</dbReference>
<comment type="caution">
    <text evidence="1">The sequence shown here is derived from an EMBL/GenBank/DDBJ whole genome shotgun (WGS) entry which is preliminary data.</text>
</comment>
<name>A0A853K8K5_9BACL</name>
<dbReference type="PANTHER" id="PTHR37807">
    <property type="entry name" value="OS07G0160300 PROTEIN"/>
    <property type="match status" value="1"/>
</dbReference>